<feature type="repeat" description="TPR" evidence="3">
    <location>
        <begin position="750"/>
        <end position="783"/>
    </location>
</feature>
<dbReference type="InterPro" id="IPR050498">
    <property type="entry name" value="Ycf3"/>
</dbReference>
<evidence type="ECO:0000256" key="3">
    <source>
        <dbReference type="PROSITE-ProRule" id="PRU00339"/>
    </source>
</evidence>
<keyword evidence="6" id="KW-1185">Reference proteome</keyword>
<evidence type="ECO:0000256" key="2">
    <source>
        <dbReference type="ARBA" id="ARBA00022803"/>
    </source>
</evidence>
<dbReference type="PANTHER" id="PTHR44858:SF1">
    <property type="entry name" value="UDP-N-ACETYLGLUCOSAMINE--PEPTIDE N-ACETYLGLUCOSAMINYLTRANSFERASE SPINDLY-RELATED"/>
    <property type="match status" value="1"/>
</dbReference>
<name>A0A9X1Q4Z9_STRM4</name>
<keyword evidence="4" id="KW-0175">Coiled coil</keyword>
<proteinExistence type="predicted"/>
<dbReference type="PANTHER" id="PTHR44858">
    <property type="entry name" value="TETRATRICOPEPTIDE REPEAT PROTEIN 6"/>
    <property type="match status" value="1"/>
</dbReference>
<dbReference type="Pfam" id="PF13414">
    <property type="entry name" value="TPR_11"/>
    <property type="match status" value="1"/>
</dbReference>
<dbReference type="Proteomes" id="UP001139384">
    <property type="component" value="Unassembled WGS sequence"/>
</dbReference>
<dbReference type="SUPFAM" id="SSF48452">
    <property type="entry name" value="TPR-like"/>
    <property type="match status" value="2"/>
</dbReference>
<dbReference type="EMBL" id="JAKEIP010000182">
    <property type="protein sequence ID" value="MCF1597989.1"/>
    <property type="molecule type" value="Genomic_DNA"/>
</dbReference>
<gene>
    <name evidence="5" type="ORF">L0P92_31205</name>
</gene>
<dbReference type="AlphaFoldDB" id="A0A9X1Q4Z9"/>
<evidence type="ECO:0000256" key="1">
    <source>
        <dbReference type="ARBA" id="ARBA00022737"/>
    </source>
</evidence>
<dbReference type="RefSeq" id="WP_234766405.1">
    <property type="nucleotide sequence ID" value="NZ_JAKEIP010000182.1"/>
</dbReference>
<dbReference type="SMART" id="SM00028">
    <property type="entry name" value="TPR"/>
    <property type="match status" value="9"/>
</dbReference>
<feature type="repeat" description="TPR" evidence="3">
    <location>
        <begin position="648"/>
        <end position="681"/>
    </location>
</feature>
<dbReference type="InterPro" id="IPR011990">
    <property type="entry name" value="TPR-like_helical_dom_sf"/>
</dbReference>
<evidence type="ECO:0000313" key="6">
    <source>
        <dbReference type="Proteomes" id="UP001139384"/>
    </source>
</evidence>
<feature type="repeat" description="TPR" evidence="3">
    <location>
        <begin position="546"/>
        <end position="579"/>
    </location>
</feature>
<keyword evidence="1" id="KW-0677">Repeat</keyword>
<protein>
    <submittedName>
        <fullName evidence="5">Tetratricopeptide repeat protein</fullName>
    </submittedName>
</protein>
<reference evidence="5" key="1">
    <citation type="submission" date="2022-01" db="EMBL/GenBank/DDBJ databases">
        <title>Draft Genome Sequences of Seven Type Strains of the Genus Streptomyces.</title>
        <authorList>
            <person name="Aziz S."/>
            <person name="Coretto E."/>
            <person name="Chronakova A."/>
            <person name="Sproer C."/>
            <person name="Huber K."/>
            <person name="Nouioui I."/>
            <person name="Gross H."/>
        </authorList>
    </citation>
    <scope>NUCLEOTIDE SEQUENCE</scope>
    <source>
        <strain evidence="5">DSM 103493</strain>
    </source>
</reference>
<accession>A0A9X1Q4Z9</accession>
<feature type="repeat" description="TPR" evidence="3">
    <location>
        <begin position="716"/>
        <end position="749"/>
    </location>
</feature>
<sequence>MRPTRPSMQELIGRRKRAGFVGRRAEIDRFRGNFDVPPDDERHSFVFHVHGTGGVGKSSLLRELKQVAADCGAATAMLDETVHSVPDAMAAISAQLASIGRELKALDKMLSAYRQRRHEAEAVAGEQEAEPGAAPGPSAGSMVAAQAGLIGLGMVPGVGAFAGALDSTQVAHRTDQLRALLSARFRNHDDVQLLLEPLRVLTPVFLAELNRIAESTPGIALFFDTYERTGTFLDGWLLDVITTGRYGTLPANVVVTLAGRHGPDPARWGDYAGFVTEFPLEPFTESEARQLLAAKGVRDEGVVQEVLRLSDRLPLLVSTLGEQPGGTPGEVDDPAATAVERFLKWERNPVRREAALACAFPRHLDEDVFRVVVKDEAESSYAWLRELPFVSERASGTRYHDVVRTAMLRLQRNRAPRPWAERHASLAEAFGGWREDAADGLANDELWLDETWRELRTAELYHLLCARPRPALSQALADVVEACHTDPVAARACAQALADAGTDAGAGEVEAWGRELLDVLSREGDGVLAVADLLLNRPGLEASARAEAHGLRGRELLREARYDRALDEYDRALALDPRSARAHYGRGVTHGALGDAAAALADLERAEELRPDATWIIDEYALTLQRLGRHDDVVAACDRVIALEPVHAMAWAVRAYSRFEMGDAEGALRDFDRALGIDEDYLWALVHRAEVYRGQGALEESFADLDRAAELAPDNAWIASERGDAYRIVERYEEAERELGRACVLDPDHASAHAGRGYALAELHRHAEAMAAYDQAIELEPEYGWALVHRAELRGELGDKEGQFADLDRAVAADDSGWILEARSMAHHDAGHHEEALADADRLAELPGHDLDPTVLQAGPLQALGRFAEAEALLDQALARDPDNLYFLVERASARTSRGRYAEALDDMDRALALDPDQAGLYQARLGVGMVLGRVSQSLADAERFVACGGDPVLGARYTALLLTLSGRHDEACRLLDGLGAKGEQEEDWELVQLCWYTAAAAGSWDQASRSALWMRDHADETKRQAGAALLSALVRGSASEFLPFEPLFMSYRQAATNAVPDAWLGTNPLLIHSARGEWSAVDKELGGFLARVHDWLPLATLANLLGILARCPGIDGTRIAPRIAALEAARDAAQARYAE</sequence>
<organism evidence="5 6">
    <name type="scientific">Streptomyces muensis</name>
    <dbReference type="NCBI Taxonomy" id="1077944"/>
    <lineage>
        <taxon>Bacteria</taxon>
        <taxon>Bacillati</taxon>
        <taxon>Actinomycetota</taxon>
        <taxon>Actinomycetes</taxon>
        <taxon>Kitasatosporales</taxon>
        <taxon>Streptomycetaceae</taxon>
        <taxon>Streptomyces</taxon>
    </lineage>
</organism>
<feature type="repeat" description="TPR" evidence="3">
    <location>
        <begin position="580"/>
        <end position="613"/>
    </location>
</feature>
<evidence type="ECO:0000313" key="5">
    <source>
        <dbReference type="EMBL" id="MCF1597989.1"/>
    </source>
</evidence>
<comment type="caution">
    <text evidence="5">The sequence shown here is derived from an EMBL/GenBank/DDBJ whole genome shotgun (WGS) entry which is preliminary data.</text>
</comment>
<evidence type="ECO:0000256" key="4">
    <source>
        <dbReference type="SAM" id="Coils"/>
    </source>
</evidence>
<dbReference type="Pfam" id="PF13432">
    <property type="entry name" value="TPR_16"/>
    <property type="match status" value="3"/>
</dbReference>
<dbReference type="InterPro" id="IPR019734">
    <property type="entry name" value="TPR_rpt"/>
</dbReference>
<feature type="coiled-coil region" evidence="4">
    <location>
        <begin position="103"/>
        <end position="130"/>
    </location>
</feature>
<dbReference type="Gene3D" id="1.25.40.10">
    <property type="entry name" value="Tetratricopeptide repeat domain"/>
    <property type="match status" value="4"/>
</dbReference>
<keyword evidence="2 3" id="KW-0802">TPR repeat</keyword>
<feature type="repeat" description="TPR" evidence="3">
    <location>
        <begin position="885"/>
        <end position="918"/>
    </location>
</feature>
<dbReference type="PROSITE" id="PS50005">
    <property type="entry name" value="TPR"/>
    <property type="match status" value="6"/>
</dbReference>